<reference evidence="2" key="1">
    <citation type="journal article" date="2023" name="Front. Plant Sci.">
        <title>Chromosomal-level genome assembly of Melastoma candidum provides insights into trichome evolution.</title>
        <authorList>
            <person name="Zhong Y."/>
            <person name="Wu W."/>
            <person name="Sun C."/>
            <person name="Zou P."/>
            <person name="Liu Y."/>
            <person name="Dai S."/>
            <person name="Zhou R."/>
        </authorList>
    </citation>
    <scope>NUCLEOTIDE SEQUENCE [LARGE SCALE GENOMIC DNA]</scope>
</reference>
<evidence type="ECO:0000313" key="1">
    <source>
        <dbReference type="EMBL" id="KAI4339136.1"/>
    </source>
</evidence>
<evidence type="ECO:0000313" key="2">
    <source>
        <dbReference type="Proteomes" id="UP001057402"/>
    </source>
</evidence>
<protein>
    <submittedName>
        <fullName evidence="1">Uncharacterized protein</fullName>
    </submittedName>
</protein>
<dbReference type="EMBL" id="CM042886">
    <property type="protein sequence ID" value="KAI4339136.1"/>
    <property type="molecule type" value="Genomic_DNA"/>
</dbReference>
<proteinExistence type="predicted"/>
<sequence>MCKDPIFLAILLVLISGYPLTVTSSYSLLTNRRFLTPTPGISTDQGYPPAPSPASGLDAGGGKSGDNKPSPVVPKGSGFSHKCSKLESCRDGNKLSACLAHPGGGSKDTFLILENGGESSLTLKVLFAPENVSSQEVKLKKQQTEEFNVTVQIVGSSLVVLNAGSGECVIHISSPVPGHHFEWQLPHAATANPIHGVYFLFGTAVFVGGIWACCRFRKSERRVDGIPYQELEMGQTDVISANDGETTEGWDEDWDDDWDEIREVKPPSRKATGNGSPNGIASKPAAASSD</sequence>
<name>A0ACB9NWA4_9MYRT</name>
<accession>A0ACB9NWA4</accession>
<gene>
    <name evidence="1" type="ORF">MLD38_024107</name>
</gene>
<comment type="caution">
    <text evidence="1">The sequence shown here is derived from an EMBL/GenBank/DDBJ whole genome shotgun (WGS) entry which is preliminary data.</text>
</comment>
<dbReference type="Proteomes" id="UP001057402">
    <property type="component" value="Chromosome 7"/>
</dbReference>
<organism evidence="1 2">
    <name type="scientific">Melastoma candidum</name>
    <dbReference type="NCBI Taxonomy" id="119954"/>
    <lineage>
        <taxon>Eukaryota</taxon>
        <taxon>Viridiplantae</taxon>
        <taxon>Streptophyta</taxon>
        <taxon>Embryophyta</taxon>
        <taxon>Tracheophyta</taxon>
        <taxon>Spermatophyta</taxon>
        <taxon>Magnoliopsida</taxon>
        <taxon>eudicotyledons</taxon>
        <taxon>Gunneridae</taxon>
        <taxon>Pentapetalae</taxon>
        <taxon>rosids</taxon>
        <taxon>malvids</taxon>
        <taxon>Myrtales</taxon>
        <taxon>Melastomataceae</taxon>
        <taxon>Melastomatoideae</taxon>
        <taxon>Melastomateae</taxon>
        <taxon>Melastoma</taxon>
    </lineage>
</organism>
<keyword evidence="2" id="KW-1185">Reference proteome</keyword>